<name>A0A6I6CCQ6_9MOLU</name>
<dbReference type="RefSeq" id="WP_156006366.1">
    <property type="nucleotide sequence ID" value="NZ_CP046276.1"/>
</dbReference>
<dbReference type="OrthoDB" id="388956at2"/>
<dbReference type="KEGG" id="stab:STABA_v1c05590"/>
<sequence>MNNYAVLQDFVNSVSQEWFKKFFTERLDLLKNGLLDSNQEFIGDFTPDVTVMNNILTNIRKQVGELKTHEQINNFIRKNSLELKVNGYFNSDVQNDLITTIKDNPTNIQEKITELIIKMQIGNIVKSGAIALEINNVLLQKLGNDTKFNDIDEDDITYILNMEILKSVDKLKKWSDQNPAQAENYQEELKVLINDADLNNKLEACEIIEHYFETIIGNDIKEEDIKNLDPKDIKETSKIVVFNNGVTIAEEVAAKINLSTIFRNILNNKKTS</sequence>
<gene>
    <name evidence="1" type="ORF">STABA_v1c05590</name>
</gene>
<proteinExistence type="predicted"/>
<dbReference type="EMBL" id="CP046276">
    <property type="protein sequence ID" value="QGS51922.1"/>
    <property type="molecule type" value="Genomic_DNA"/>
</dbReference>
<protein>
    <submittedName>
        <fullName evidence="1">Uncharacterized protein</fullName>
    </submittedName>
</protein>
<evidence type="ECO:0000313" key="2">
    <source>
        <dbReference type="Proteomes" id="UP000424468"/>
    </source>
</evidence>
<organism evidence="1 2">
    <name type="scientific">Spiroplasma tabanidicola</name>
    <dbReference type="NCBI Taxonomy" id="324079"/>
    <lineage>
        <taxon>Bacteria</taxon>
        <taxon>Bacillati</taxon>
        <taxon>Mycoplasmatota</taxon>
        <taxon>Mollicutes</taxon>
        <taxon>Entomoplasmatales</taxon>
        <taxon>Spiroplasmataceae</taxon>
        <taxon>Spiroplasma</taxon>
    </lineage>
</organism>
<evidence type="ECO:0000313" key="1">
    <source>
        <dbReference type="EMBL" id="QGS51922.1"/>
    </source>
</evidence>
<keyword evidence="2" id="KW-1185">Reference proteome</keyword>
<dbReference type="Proteomes" id="UP000424468">
    <property type="component" value="Chromosome"/>
</dbReference>
<dbReference type="AlphaFoldDB" id="A0A6I6CCQ6"/>
<accession>A0A6I6CCQ6</accession>
<reference evidence="1 2" key="1">
    <citation type="submission" date="2019-11" db="EMBL/GenBank/DDBJ databases">
        <title>Complete genome sequence of Spiroplasma tabanidicola TAUS-1 (DSM 22603).</title>
        <authorList>
            <person name="Huang C.-T."/>
            <person name="Lin Y.-C."/>
            <person name="Kuo C.-H."/>
        </authorList>
    </citation>
    <scope>NUCLEOTIDE SEQUENCE [LARGE SCALE GENOMIC DNA]</scope>
    <source>
        <strain evidence="1 2">TAUS-1</strain>
    </source>
</reference>